<dbReference type="InterPro" id="IPR036397">
    <property type="entry name" value="RNaseH_sf"/>
</dbReference>
<evidence type="ECO:0000313" key="3">
    <source>
        <dbReference type="Proteomes" id="UP000217790"/>
    </source>
</evidence>
<dbReference type="PANTHER" id="PTHR46564">
    <property type="entry name" value="TRANSPOSASE"/>
    <property type="match status" value="1"/>
</dbReference>
<dbReference type="EMBL" id="KZ293734">
    <property type="protein sequence ID" value="PBK81122.1"/>
    <property type="molecule type" value="Genomic_DNA"/>
</dbReference>
<evidence type="ECO:0000313" key="2">
    <source>
        <dbReference type="EMBL" id="PBK81122.1"/>
    </source>
</evidence>
<accession>A0A2H3CPH6</accession>
<name>A0A2H3CPH6_ARMGA</name>
<dbReference type="OrthoDB" id="2142724at2759"/>
<dbReference type="AlphaFoldDB" id="A0A2H3CPH6"/>
<dbReference type="InParanoid" id="A0A2H3CPH6"/>
<dbReference type="Pfam" id="PF13358">
    <property type="entry name" value="DDE_3"/>
    <property type="match status" value="1"/>
</dbReference>
<evidence type="ECO:0000259" key="1">
    <source>
        <dbReference type="Pfam" id="PF13358"/>
    </source>
</evidence>
<reference evidence="3" key="1">
    <citation type="journal article" date="2017" name="Nat. Ecol. Evol.">
        <title>Genome expansion and lineage-specific genetic innovations in the forest pathogenic fungi Armillaria.</title>
        <authorList>
            <person name="Sipos G."/>
            <person name="Prasanna A.N."/>
            <person name="Walter M.C."/>
            <person name="O'Connor E."/>
            <person name="Balint B."/>
            <person name="Krizsan K."/>
            <person name="Kiss B."/>
            <person name="Hess J."/>
            <person name="Varga T."/>
            <person name="Slot J."/>
            <person name="Riley R."/>
            <person name="Boka B."/>
            <person name="Rigling D."/>
            <person name="Barry K."/>
            <person name="Lee J."/>
            <person name="Mihaltcheva S."/>
            <person name="LaButti K."/>
            <person name="Lipzen A."/>
            <person name="Waldron R."/>
            <person name="Moloney N.M."/>
            <person name="Sperisen C."/>
            <person name="Kredics L."/>
            <person name="Vagvoelgyi C."/>
            <person name="Patrignani A."/>
            <person name="Fitzpatrick D."/>
            <person name="Nagy I."/>
            <person name="Doyle S."/>
            <person name="Anderson J.B."/>
            <person name="Grigoriev I.V."/>
            <person name="Gueldener U."/>
            <person name="Muensterkoetter M."/>
            <person name="Nagy L.G."/>
        </authorList>
    </citation>
    <scope>NUCLEOTIDE SEQUENCE [LARGE SCALE GENOMIC DNA]</scope>
    <source>
        <strain evidence="3">Ar21-2</strain>
    </source>
</reference>
<dbReference type="InterPro" id="IPR038717">
    <property type="entry name" value="Tc1-like_DDE_dom"/>
</dbReference>
<proteinExistence type="predicted"/>
<feature type="domain" description="Tc1-like transposase DDE" evidence="1">
    <location>
        <begin position="6"/>
        <end position="62"/>
    </location>
</feature>
<dbReference type="Gene3D" id="3.30.420.10">
    <property type="entry name" value="Ribonuclease H-like superfamily/Ribonuclease H"/>
    <property type="match status" value="1"/>
</dbReference>
<feature type="non-terminal residue" evidence="2">
    <location>
        <position position="62"/>
    </location>
</feature>
<organism evidence="2 3">
    <name type="scientific">Armillaria gallica</name>
    <name type="common">Bulbous honey fungus</name>
    <name type="synonym">Armillaria bulbosa</name>
    <dbReference type="NCBI Taxonomy" id="47427"/>
    <lineage>
        <taxon>Eukaryota</taxon>
        <taxon>Fungi</taxon>
        <taxon>Dikarya</taxon>
        <taxon>Basidiomycota</taxon>
        <taxon>Agaricomycotina</taxon>
        <taxon>Agaricomycetes</taxon>
        <taxon>Agaricomycetidae</taxon>
        <taxon>Agaricales</taxon>
        <taxon>Marasmiineae</taxon>
        <taxon>Physalacriaceae</taxon>
        <taxon>Armillaria</taxon>
    </lineage>
</organism>
<feature type="non-terminal residue" evidence="2">
    <location>
        <position position="1"/>
    </location>
</feature>
<dbReference type="Proteomes" id="UP000217790">
    <property type="component" value="Unassembled WGS sequence"/>
</dbReference>
<protein>
    <recommendedName>
        <fullName evidence="1">Tc1-like transposase DDE domain-containing protein</fullName>
    </recommendedName>
</protein>
<gene>
    <name evidence="2" type="ORF">ARMGADRAFT_904874</name>
</gene>
<dbReference type="GO" id="GO:0003676">
    <property type="term" value="F:nucleic acid binding"/>
    <property type="evidence" value="ECO:0007669"/>
    <property type="project" value="InterPro"/>
</dbReference>
<sequence length="62" mass="7205">LPLTSPYPGSRSILVLDNAHIHHFQEIKNLVRAFSCRIEFLPLYSSEYNPIEQVWSVIKSHL</sequence>
<keyword evidence="3" id="KW-1185">Reference proteome</keyword>
<dbReference type="PANTHER" id="PTHR46564:SF1">
    <property type="entry name" value="TRANSPOSASE"/>
    <property type="match status" value="1"/>
</dbReference>